<keyword evidence="2" id="KW-0812">Transmembrane</keyword>
<feature type="non-terminal residue" evidence="3">
    <location>
        <position position="538"/>
    </location>
</feature>
<name>A0A8S4HV60_9NEOP</name>
<feature type="transmembrane region" description="Helical" evidence="2">
    <location>
        <begin position="444"/>
        <end position="468"/>
    </location>
</feature>
<evidence type="ECO:0000313" key="3">
    <source>
        <dbReference type="EMBL" id="CAH0712865.1"/>
    </source>
</evidence>
<dbReference type="EMBL" id="OV170221">
    <property type="protein sequence ID" value="CAH0712865.1"/>
    <property type="molecule type" value="Genomic_DNA"/>
</dbReference>
<accession>A0A8S4HV60</accession>
<evidence type="ECO:0000256" key="2">
    <source>
        <dbReference type="SAM" id="Phobius"/>
    </source>
</evidence>
<keyword evidence="2" id="KW-1133">Transmembrane helix</keyword>
<keyword evidence="2" id="KW-0472">Membrane</keyword>
<evidence type="ECO:0000256" key="1">
    <source>
        <dbReference type="SAM" id="MobiDB-lite"/>
    </source>
</evidence>
<organism evidence="3 4">
    <name type="scientific">Brenthis ino</name>
    <name type="common">lesser marbled fritillary</name>
    <dbReference type="NCBI Taxonomy" id="405034"/>
    <lineage>
        <taxon>Eukaryota</taxon>
        <taxon>Metazoa</taxon>
        <taxon>Ecdysozoa</taxon>
        <taxon>Arthropoda</taxon>
        <taxon>Hexapoda</taxon>
        <taxon>Insecta</taxon>
        <taxon>Pterygota</taxon>
        <taxon>Neoptera</taxon>
        <taxon>Endopterygota</taxon>
        <taxon>Lepidoptera</taxon>
        <taxon>Glossata</taxon>
        <taxon>Ditrysia</taxon>
        <taxon>Papilionoidea</taxon>
        <taxon>Nymphalidae</taxon>
        <taxon>Heliconiinae</taxon>
        <taxon>Argynnini</taxon>
        <taxon>Brenthis</taxon>
    </lineage>
</organism>
<feature type="region of interest" description="Disordered" evidence="1">
    <location>
        <begin position="418"/>
        <end position="439"/>
    </location>
</feature>
<keyword evidence="4" id="KW-1185">Reference proteome</keyword>
<dbReference type="AlphaFoldDB" id="A0A8S4HV60"/>
<evidence type="ECO:0000313" key="4">
    <source>
        <dbReference type="Proteomes" id="UP000838878"/>
    </source>
</evidence>
<dbReference type="Gene3D" id="3.30.200.20">
    <property type="entry name" value="Phosphorylase Kinase, domain 1"/>
    <property type="match status" value="1"/>
</dbReference>
<proteinExistence type="predicted"/>
<gene>
    <name evidence="3" type="ORF">BINO364_LOCUS90</name>
</gene>
<dbReference type="OrthoDB" id="6917105at2759"/>
<dbReference type="Proteomes" id="UP000838878">
    <property type="component" value="Chromosome 1"/>
</dbReference>
<reference evidence="3" key="1">
    <citation type="submission" date="2021-12" db="EMBL/GenBank/DDBJ databases">
        <authorList>
            <person name="Martin H S."/>
        </authorList>
    </citation>
    <scope>NUCLEOTIDE SEQUENCE</scope>
</reference>
<sequence>MCALYINFLETTCKDTNEDLVLTVNGQKLTNWVEKIDTKKKKLLQKNYTITGNETMNITCEARKRLKIYNAPEFYYRIENQTQEIDTKRGTLVELDHCTKHKDCKKISVNLTVVPGSSLTCNTTYKSGGQRKIIHLVLFFFMIKIHENKTAVSHKMLAIKGLKTENIRFDNGTIISYKFKHGDEIELTCLRKPTRHGKFNLAWYKNGQSLTRTKEKEVKQNFLLHDVDNGSLITCGLDGSLYEDSYDYYEDIPPYYEHHENISIVLLYEKHITNTKGPTTKVQTKMASAPDNKIAVANKLLEIKGLKTENIRFDNETIISYKFKHGDKIELTCLRKPTRHSKFNLAWYKNGRSLTTSYFEDEVKLNSRLYDVDDGSLITCTLDEDVDQNGQDLVPYHESKSIILLNEKYITNTEGPMTTAQSKMTSAPDEKRNNTDETNIGNNIPLIVVPVAVGGLVAVVAGVIIFVWKKNETKKSKKEKDDMLSEETTISKDEPRNEWEFPRHRIRLCNIVGEGTFGQIWRAKAMDIDDSETTDTGT</sequence>
<protein>
    <recommendedName>
        <fullName evidence="5">Ig-like domain-containing protein</fullName>
    </recommendedName>
</protein>
<evidence type="ECO:0008006" key="5">
    <source>
        <dbReference type="Google" id="ProtNLM"/>
    </source>
</evidence>